<keyword evidence="1" id="KW-1133">Transmembrane helix</keyword>
<dbReference type="Proteomes" id="UP000182660">
    <property type="component" value="Unassembled WGS sequence"/>
</dbReference>
<organism evidence="2 3">
    <name type="scientific">Moritella viscosa</name>
    <dbReference type="NCBI Taxonomy" id="80854"/>
    <lineage>
        <taxon>Bacteria</taxon>
        <taxon>Pseudomonadati</taxon>
        <taxon>Pseudomonadota</taxon>
        <taxon>Gammaproteobacteria</taxon>
        <taxon>Alteromonadales</taxon>
        <taxon>Moritellaceae</taxon>
        <taxon>Moritella</taxon>
    </lineage>
</organism>
<dbReference type="EMBL" id="FPLJ01000102">
    <property type="protein sequence ID" value="SGZ00834.1"/>
    <property type="molecule type" value="Genomic_DNA"/>
</dbReference>
<comment type="caution">
    <text evidence="2">The sequence shown here is derived from an EMBL/GenBank/DDBJ whole genome shotgun (WGS) entry which is preliminary data.</text>
</comment>
<evidence type="ECO:0000313" key="2">
    <source>
        <dbReference type="EMBL" id="SGZ00834.1"/>
    </source>
</evidence>
<accession>A0ABY1HKQ0</accession>
<evidence type="ECO:0000313" key="3">
    <source>
        <dbReference type="Proteomes" id="UP000182660"/>
    </source>
</evidence>
<keyword evidence="3" id="KW-1185">Reference proteome</keyword>
<proteinExistence type="predicted"/>
<sequence length="39" mass="4182">MQLPLCGYLAVCSYLFVVCLVIRHALQSSCTGLVNIPVG</sequence>
<protein>
    <submittedName>
        <fullName evidence="2">Uncharacterized protein</fullName>
    </submittedName>
</protein>
<keyword evidence="1" id="KW-0472">Membrane</keyword>
<keyword evidence="1" id="KW-0812">Transmembrane</keyword>
<feature type="transmembrane region" description="Helical" evidence="1">
    <location>
        <begin position="7"/>
        <end position="26"/>
    </location>
</feature>
<evidence type="ECO:0000256" key="1">
    <source>
        <dbReference type="SAM" id="Phobius"/>
    </source>
</evidence>
<gene>
    <name evidence="2" type="ORF">MT2528_4108</name>
</gene>
<name>A0ABY1HKQ0_9GAMM</name>
<reference evidence="2 3" key="1">
    <citation type="submission" date="2016-11" db="EMBL/GenBank/DDBJ databases">
        <authorList>
            <person name="Klemetsen T."/>
        </authorList>
    </citation>
    <scope>NUCLEOTIDE SEQUENCE [LARGE SCALE GENOMIC DNA]</scope>
    <source>
        <strain evidence="2">MT 2528</strain>
    </source>
</reference>